<feature type="transmembrane region" description="Helical" evidence="6">
    <location>
        <begin position="133"/>
        <end position="152"/>
    </location>
</feature>
<dbReference type="PANTHER" id="PTHR11101">
    <property type="entry name" value="PHOSPHATE TRANSPORTER"/>
    <property type="match status" value="1"/>
</dbReference>
<evidence type="ECO:0000256" key="6">
    <source>
        <dbReference type="RuleBase" id="RU363058"/>
    </source>
</evidence>
<organism evidence="7 8">
    <name type="scientific">Catenulispora yoronensis</name>
    <dbReference type="NCBI Taxonomy" id="450799"/>
    <lineage>
        <taxon>Bacteria</taxon>
        <taxon>Bacillati</taxon>
        <taxon>Actinomycetota</taxon>
        <taxon>Actinomycetes</taxon>
        <taxon>Catenulisporales</taxon>
        <taxon>Catenulisporaceae</taxon>
        <taxon>Catenulispora</taxon>
    </lineage>
</organism>
<reference evidence="8" key="1">
    <citation type="journal article" date="2019" name="Int. J. Syst. Evol. Microbiol.">
        <title>The Global Catalogue of Microorganisms (GCM) 10K type strain sequencing project: providing services to taxonomists for standard genome sequencing and annotation.</title>
        <authorList>
            <consortium name="The Broad Institute Genomics Platform"/>
            <consortium name="The Broad Institute Genome Sequencing Center for Infectious Disease"/>
            <person name="Wu L."/>
            <person name="Ma J."/>
        </authorList>
    </citation>
    <scope>NUCLEOTIDE SEQUENCE [LARGE SCALE GENOMIC DNA]</scope>
    <source>
        <strain evidence="8">JCM 16014</strain>
    </source>
</reference>
<feature type="transmembrane region" description="Helical" evidence="6">
    <location>
        <begin position="41"/>
        <end position="62"/>
    </location>
</feature>
<protein>
    <recommendedName>
        <fullName evidence="6">Phosphate transporter</fullName>
    </recommendedName>
</protein>
<dbReference type="Proteomes" id="UP001500751">
    <property type="component" value="Unassembled WGS sequence"/>
</dbReference>
<keyword evidence="8" id="KW-1185">Reference proteome</keyword>
<keyword evidence="2 6" id="KW-0813">Transport</keyword>
<feature type="transmembrane region" description="Helical" evidence="6">
    <location>
        <begin position="103"/>
        <end position="126"/>
    </location>
</feature>
<dbReference type="InterPro" id="IPR001204">
    <property type="entry name" value="Phos_transporter"/>
</dbReference>
<feature type="transmembrane region" description="Helical" evidence="6">
    <location>
        <begin position="263"/>
        <end position="285"/>
    </location>
</feature>
<evidence type="ECO:0000256" key="5">
    <source>
        <dbReference type="ARBA" id="ARBA00023136"/>
    </source>
</evidence>
<evidence type="ECO:0000313" key="7">
    <source>
        <dbReference type="EMBL" id="GAA2064912.1"/>
    </source>
</evidence>
<dbReference type="RefSeq" id="WP_344671960.1">
    <property type="nucleotide sequence ID" value="NZ_BAAAQN010000099.1"/>
</dbReference>
<evidence type="ECO:0000256" key="3">
    <source>
        <dbReference type="ARBA" id="ARBA00022692"/>
    </source>
</evidence>
<feature type="transmembrane region" description="Helical" evidence="6">
    <location>
        <begin position="158"/>
        <end position="179"/>
    </location>
</feature>
<evidence type="ECO:0000256" key="1">
    <source>
        <dbReference type="ARBA" id="ARBA00004141"/>
    </source>
</evidence>
<keyword evidence="3 6" id="KW-0812">Transmembrane</keyword>
<comment type="subcellular location">
    <subcellularLocation>
        <location evidence="1 6">Membrane</location>
        <topology evidence="1 6">Multi-pass membrane protein</topology>
    </subcellularLocation>
</comment>
<proteinExistence type="inferred from homology"/>
<name>A0ABP5H7F4_9ACTN</name>
<dbReference type="Pfam" id="PF01384">
    <property type="entry name" value="PHO4"/>
    <property type="match status" value="1"/>
</dbReference>
<comment type="caution">
    <text evidence="7">The sequence shown here is derived from an EMBL/GenBank/DDBJ whole genome shotgun (WGS) entry which is preliminary data.</text>
</comment>
<evidence type="ECO:0000256" key="4">
    <source>
        <dbReference type="ARBA" id="ARBA00022989"/>
    </source>
</evidence>
<evidence type="ECO:0000256" key="2">
    <source>
        <dbReference type="ARBA" id="ARBA00022448"/>
    </source>
</evidence>
<dbReference type="EMBL" id="BAAAQN010000099">
    <property type="protein sequence ID" value="GAA2064912.1"/>
    <property type="molecule type" value="Genomic_DNA"/>
</dbReference>
<keyword evidence="4 6" id="KW-1133">Transmembrane helix</keyword>
<sequence>MLAATGTAWSAALLLLAGSFAVVSGINDGGALLSPGLRIPGLPALVSFGLLVLATAAGPMVFGTRVAAGFLGRLVRSGTGVPGTGVPRAGLSGTGVSGTGVSAAAVSTTLLIGVAAALAVVLLLSLRGLPTSLTLAVVGGLAGAGLGAGLPVPAGSVATVLLAAALAPIISALIAWLVTRSLRLAGTRRSTAAVATGRTHRVAFPLQCLAYGANDGQKMIALFAVAGGSGLGVNGVAVGGVGASGVGAGGAGVGGAGSVRLGVVGLMLCGVLFGLGAVLGLPRAAASLGSGIVPLRPLDTVTAELAAAVAVLGSAALGFPVSMTQSVAGGLFGTGLGLSARRVRWRQARRIGTAWLLTLPLSIGAAAAVGLAWRELV</sequence>
<evidence type="ECO:0000313" key="8">
    <source>
        <dbReference type="Proteomes" id="UP001500751"/>
    </source>
</evidence>
<keyword evidence="5 6" id="KW-0472">Membrane</keyword>
<feature type="transmembrane region" description="Helical" evidence="6">
    <location>
        <begin position="353"/>
        <end position="373"/>
    </location>
</feature>
<keyword evidence="6" id="KW-0592">Phosphate transport</keyword>
<accession>A0ABP5H7F4</accession>
<dbReference type="PANTHER" id="PTHR11101:SF80">
    <property type="entry name" value="PHOSPHATE TRANSPORTER"/>
    <property type="match status" value="1"/>
</dbReference>
<comment type="similarity">
    <text evidence="6">Belongs to the inorganic phosphate transporter (PiT) (TC 2.A.20) family.</text>
</comment>
<gene>
    <name evidence="7" type="ORF">GCM10009839_90590</name>
</gene>